<proteinExistence type="predicted"/>
<dbReference type="PANTHER" id="PTHR43367:SF1">
    <property type="entry name" value="TWO-COMPONENT RESPONSE REGULATOR-LIKE APRR6-RELATED"/>
    <property type="match status" value="1"/>
</dbReference>
<accession>A0A6B0TRR1</accession>
<dbReference type="GO" id="GO:0003723">
    <property type="term" value="F:RNA binding"/>
    <property type="evidence" value="ECO:0007669"/>
    <property type="project" value="InterPro"/>
</dbReference>
<dbReference type="EMBL" id="WUWG01000001">
    <property type="protein sequence ID" value="MXU63892.1"/>
    <property type="molecule type" value="Genomic_DNA"/>
</dbReference>
<keyword evidence="5" id="KW-1185">Reference proteome</keyword>
<comment type="caution">
    <text evidence="4">The sequence shown here is derived from an EMBL/GenBank/DDBJ whole genome shotgun (WGS) entry which is preliminary data.</text>
</comment>
<evidence type="ECO:0000259" key="3">
    <source>
        <dbReference type="PROSITE" id="PS50921"/>
    </source>
</evidence>
<feature type="domain" description="ANTAR" evidence="3">
    <location>
        <begin position="125"/>
        <end position="186"/>
    </location>
</feature>
<feature type="modified residue" description="4-aspartylphosphate" evidence="1">
    <location>
        <position position="55"/>
    </location>
</feature>
<evidence type="ECO:0000313" key="5">
    <source>
        <dbReference type="Proteomes" id="UP000436016"/>
    </source>
</evidence>
<dbReference type="Proteomes" id="UP000436016">
    <property type="component" value="Unassembled WGS sequence"/>
</dbReference>
<dbReference type="SMART" id="SM01012">
    <property type="entry name" value="ANTAR"/>
    <property type="match status" value="1"/>
</dbReference>
<dbReference type="PROSITE" id="PS50921">
    <property type="entry name" value="ANTAR"/>
    <property type="match status" value="1"/>
</dbReference>
<dbReference type="PANTHER" id="PTHR43367">
    <property type="match status" value="1"/>
</dbReference>
<evidence type="ECO:0000256" key="1">
    <source>
        <dbReference type="PROSITE-ProRule" id="PRU00169"/>
    </source>
</evidence>
<gene>
    <name evidence="4" type="ORF">GSH16_00430</name>
</gene>
<dbReference type="Pfam" id="PF03861">
    <property type="entry name" value="ANTAR"/>
    <property type="match status" value="1"/>
</dbReference>
<name>A0A6B0TRR1_9RHOB</name>
<dbReference type="InterPro" id="IPR036388">
    <property type="entry name" value="WH-like_DNA-bd_sf"/>
</dbReference>
<dbReference type="PIRSF" id="PIRSF036382">
    <property type="entry name" value="RR_antiterm"/>
    <property type="match status" value="1"/>
</dbReference>
<dbReference type="InterPro" id="IPR008327">
    <property type="entry name" value="Sig_transdc_resp-reg_antiterm"/>
</dbReference>
<dbReference type="InterPro" id="IPR005561">
    <property type="entry name" value="ANTAR"/>
</dbReference>
<dbReference type="PROSITE" id="PS50110">
    <property type="entry name" value="RESPONSE_REGULATORY"/>
    <property type="match status" value="1"/>
</dbReference>
<feature type="domain" description="Response regulatory" evidence="2">
    <location>
        <begin position="5"/>
        <end position="119"/>
    </location>
</feature>
<sequence>MSDLHIAVIDQNPERAEMILDALGAMGSVRVSLIGDMTGIVRRLADLAPDIVLVDLEHPSRDVLSALTLASGPTERPVAMFVDRSDKEMMRAAIESGVSAYVVDGLRKDRVRPVLEAAMARFDSFAKLRSELATTRAALEDRKTIDRAKGLLMAARGLNEDEAYALLRKTAMDRGKKVVEVAEGLVTAAGLLS</sequence>
<dbReference type="InterPro" id="IPR011006">
    <property type="entry name" value="CheY-like_superfamily"/>
</dbReference>
<dbReference type="RefSeq" id="WP_160850889.1">
    <property type="nucleotide sequence ID" value="NZ_WUWG01000001.1"/>
</dbReference>
<dbReference type="Gene3D" id="1.10.10.10">
    <property type="entry name" value="Winged helix-like DNA-binding domain superfamily/Winged helix DNA-binding domain"/>
    <property type="match status" value="1"/>
</dbReference>
<evidence type="ECO:0000259" key="2">
    <source>
        <dbReference type="PROSITE" id="PS50110"/>
    </source>
</evidence>
<dbReference type="InterPro" id="IPR001789">
    <property type="entry name" value="Sig_transdc_resp-reg_receiver"/>
</dbReference>
<dbReference type="Gene3D" id="3.40.50.2300">
    <property type="match status" value="1"/>
</dbReference>
<protein>
    <submittedName>
        <fullName evidence="4">ANTAR domain-containing protein</fullName>
    </submittedName>
</protein>
<organism evidence="4 5">
    <name type="scientific">Oceanomicrobium pacificus</name>
    <dbReference type="NCBI Taxonomy" id="2692916"/>
    <lineage>
        <taxon>Bacteria</taxon>
        <taxon>Pseudomonadati</taxon>
        <taxon>Pseudomonadota</taxon>
        <taxon>Alphaproteobacteria</taxon>
        <taxon>Rhodobacterales</taxon>
        <taxon>Paracoccaceae</taxon>
        <taxon>Oceanomicrobium</taxon>
    </lineage>
</organism>
<keyword evidence="1" id="KW-0597">Phosphoprotein</keyword>
<dbReference type="GO" id="GO:0000160">
    <property type="term" value="P:phosphorelay signal transduction system"/>
    <property type="evidence" value="ECO:0007669"/>
    <property type="project" value="InterPro"/>
</dbReference>
<dbReference type="AlphaFoldDB" id="A0A6B0TRR1"/>
<evidence type="ECO:0000313" key="4">
    <source>
        <dbReference type="EMBL" id="MXU63892.1"/>
    </source>
</evidence>
<dbReference type="SUPFAM" id="SSF52172">
    <property type="entry name" value="CheY-like"/>
    <property type="match status" value="1"/>
</dbReference>
<reference evidence="4 5" key="1">
    <citation type="submission" date="2019-12" db="EMBL/GenBank/DDBJ databases">
        <title>Strain KN286 was isolated from seawater, which was collected from Caroline Seamount in the tropical western Pacific.</title>
        <authorList>
            <person name="Wang Q."/>
        </authorList>
    </citation>
    <scope>NUCLEOTIDE SEQUENCE [LARGE SCALE GENOMIC DNA]</scope>
    <source>
        <strain evidence="4 5">KN286</strain>
    </source>
</reference>